<keyword evidence="2" id="KW-1185">Reference proteome</keyword>
<dbReference type="Proteomes" id="UP001629744">
    <property type="component" value="Unassembled WGS sequence"/>
</dbReference>
<gene>
    <name evidence="1" type="ORF">ABEU19_000636</name>
</gene>
<dbReference type="EMBL" id="JBDLNU010000001">
    <property type="protein sequence ID" value="MFM1727185.1"/>
    <property type="molecule type" value="Genomic_DNA"/>
</dbReference>
<name>A0ABW9FR16_9NOCA</name>
<comment type="caution">
    <text evidence="1">The sequence shown here is derived from an EMBL/GenBank/DDBJ whole genome shotgun (WGS) entry which is preliminary data.</text>
</comment>
<reference evidence="1 2" key="1">
    <citation type="submission" date="2023-11" db="EMBL/GenBank/DDBJ databases">
        <authorList>
            <person name="Val-Calvo J."/>
            <person name="Scortti M."/>
            <person name="Vazquez-Boland J."/>
        </authorList>
    </citation>
    <scope>NUCLEOTIDE SEQUENCE [LARGE SCALE GENOMIC DNA]</scope>
    <source>
        <strain evidence="1 2">DSM 46662</strain>
    </source>
</reference>
<evidence type="ECO:0000313" key="1">
    <source>
        <dbReference type="EMBL" id="MFM1727185.1"/>
    </source>
</evidence>
<dbReference type="RefSeq" id="WP_348608464.1">
    <property type="nucleotide sequence ID" value="NZ_CP157276.1"/>
</dbReference>
<evidence type="ECO:0000313" key="2">
    <source>
        <dbReference type="Proteomes" id="UP001629744"/>
    </source>
</evidence>
<accession>A0ABW9FR16</accession>
<proteinExistence type="predicted"/>
<protein>
    <submittedName>
        <fullName evidence="1">Uncharacterized protein</fullName>
    </submittedName>
</protein>
<organism evidence="1 2">
    <name type="scientific">Prescottella soli</name>
    <dbReference type="NCBI Taxonomy" id="1543852"/>
    <lineage>
        <taxon>Bacteria</taxon>
        <taxon>Bacillati</taxon>
        <taxon>Actinomycetota</taxon>
        <taxon>Actinomycetes</taxon>
        <taxon>Mycobacteriales</taxon>
        <taxon>Nocardiaceae</taxon>
        <taxon>Prescottella</taxon>
    </lineage>
</organism>
<sequence length="105" mass="11427">MVLVLTISWRGLSVDGGSRPRSAGHHHCPVCRFSAATINPGALRVEDVPRVESLEVQVGESADSQGMWSERGAQIAIICAGLVLVVHAPQSTFEHLQQWQEVFPK</sequence>